<dbReference type="EnsemblPlants" id="Kaladp0071s0237.1.v1.1">
    <property type="protein sequence ID" value="Kaladp0071s0237.1.v1.1"/>
    <property type="gene ID" value="Kaladp0071s0237.v1.1"/>
</dbReference>
<evidence type="ECO:0000256" key="4">
    <source>
        <dbReference type="ARBA" id="ARBA00023002"/>
    </source>
</evidence>
<dbReference type="AlphaFoldDB" id="A0A7N1A362"/>
<organism evidence="7 8">
    <name type="scientific">Kalanchoe fedtschenkoi</name>
    <name type="common">Lavender scallops</name>
    <name type="synonym">South American air plant</name>
    <dbReference type="NCBI Taxonomy" id="63787"/>
    <lineage>
        <taxon>Eukaryota</taxon>
        <taxon>Viridiplantae</taxon>
        <taxon>Streptophyta</taxon>
        <taxon>Embryophyta</taxon>
        <taxon>Tracheophyta</taxon>
        <taxon>Spermatophyta</taxon>
        <taxon>Magnoliopsida</taxon>
        <taxon>eudicotyledons</taxon>
        <taxon>Gunneridae</taxon>
        <taxon>Pentapetalae</taxon>
        <taxon>Saxifragales</taxon>
        <taxon>Crassulaceae</taxon>
        <taxon>Kalanchoe</taxon>
    </lineage>
</organism>
<evidence type="ECO:0000256" key="3">
    <source>
        <dbReference type="ARBA" id="ARBA00022723"/>
    </source>
</evidence>
<dbReference type="SUPFAM" id="SSF48113">
    <property type="entry name" value="Heme-dependent peroxidases"/>
    <property type="match status" value="1"/>
</dbReference>
<dbReference type="GO" id="GO:0046872">
    <property type="term" value="F:metal ion binding"/>
    <property type="evidence" value="ECO:0007669"/>
    <property type="project" value="UniProtKB-KW"/>
</dbReference>
<sequence length="176" mass="20043">MVKNYPEVSEEYHKVVEKCRRKLRELIAERHCAPLMLWIAPYADFYQLAGVVAVEVSGGPEIPFHHGREVFVEQMGLSDKDIVALSGGHTLGRSHKERSCSEGPWTPNPLSFDNSYFKVLLEEEKEGLLRLPTDECLLSDPAFRPLVEKYAKDEDAFFEDFKESHLKLSELGFADA</sequence>
<dbReference type="GO" id="GO:0042744">
    <property type="term" value="P:hydrogen peroxide catabolic process"/>
    <property type="evidence" value="ECO:0007669"/>
    <property type="project" value="TreeGrafter"/>
</dbReference>
<dbReference type="InterPro" id="IPR010255">
    <property type="entry name" value="Haem_peroxidase_sf"/>
</dbReference>
<dbReference type="GO" id="GO:0020037">
    <property type="term" value="F:heme binding"/>
    <property type="evidence" value="ECO:0007669"/>
    <property type="project" value="InterPro"/>
</dbReference>
<evidence type="ECO:0000256" key="1">
    <source>
        <dbReference type="ARBA" id="ARBA00001970"/>
    </source>
</evidence>
<evidence type="ECO:0000256" key="2">
    <source>
        <dbReference type="ARBA" id="ARBA00006873"/>
    </source>
</evidence>
<reference evidence="7" key="1">
    <citation type="submission" date="2021-01" db="UniProtKB">
        <authorList>
            <consortium name="EnsemblPlants"/>
        </authorList>
    </citation>
    <scope>IDENTIFICATION</scope>
</reference>
<keyword evidence="3" id="KW-0479">Metal-binding</keyword>
<dbReference type="InterPro" id="IPR044831">
    <property type="entry name" value="Ccp1-like"/>
</dbReference>
<keyword evidence="4" id="KW-0560">Oxidoreductase</keyword>
<dbReference type="InterPro" id="IPR002016">
    <property type="entry name" value="Haem_peroxidase"/>
</dbReference>
<dbReference type="Gramene" id="Kaladp0071s0237.1.v1.1">
    <property type="protein sequence ID" value="Kaladp0071s0237.1.v1.1"/>
    <property type="gene ID" value="Kaladp0071s0237.v1.1"/>
</dbReference>
<dbReference type="GO" id="GO:0004601">
    <property type="term" value="F:peroxidase activity"/>
    <property type="evidence" value="ECO:0007669"/>
    <property type="project" value="InterPro"/>
</dbReference>
<proteinExistence type="inferred from homology"/>
<dbReference type="GO" id="GO:0009507">
    <property type="term" value="C:chloroplast"/>
    <property type="evidence" value="ECO:0007669"/>
    <property type="project" value="TreeGrafter"/>
</dbReference>
<evidence type="ECO:0000313" key="8">
    <source>
        <dbReference type="Proteomes" id="UP000594263"/>
    </source>
</evidence>
<feature type="domain" description="Plant heme peroxidase family profile" evidence="6">
    <location>
        <begin position="73"/>
        <end position="176"/>
    </location>
</feature>
<dbReference type="Gene3D" id="1.10.420.10">
    <property type="entry name" value="Peroxidase, domain 2"/>
    <property type="match status" value="1"/>
</dbReference>
<evidence type="ECO:0000256" key="5">
    <source>
        <dbReference type="ARBA" id="ARBA00023004"/>
    </source>
</evidence>
<accession>A0A7N1A362</accession>
<keyword evidence="5" id="KW-0408">Iron</keyword>
<protein>
    <recommendedName>
        <fullName evidence="6">Plant heme peroxidase family profile domain-containing protein</fullName>
    </recommendedName>
</protein>
<dbReference type="GO" id="GO:0034599">
    <property type="term" value="P:cellular response to oxidative stress"/>
    <property type="evidence" value="ECO:0007669"/>
    <property type="project" value="InterPro"/>
</dbReference>
<comment type="cofactor">
    <cofactor evidence="1">
        <name>heme b</name>
        <dbReference type="ChEBI" id="CHEBI:60344"/>
    </cofactor>
</comment>
<evidence type="ECO:0000259" key="6">
    <source>
        <dbReference type="PROSITE" id="PS50873"/>
    </source>
</evidence>
<comment type="similarity">
    <text evidence="2">Belongs to the peroxidase family. Ascorbate peroxidase subfamily.</text>
</comment>
<dbReference type="Pfam" id="PF00141">
    <property type="entry name" value="peroxidase"/>
    <property type="match status" value="1"/>
</dbReference>
<dbReference type="PANTHER" id="PTHR31356:SF59">
    <property type="entry name" value="L-ASCORBATE PEROXIDASE 1, CYTOSOLIC"/>
    <property type="match status" value="1"/>
</dbReference>
<dbReference type="Gene3D" id="1.10.520.10">
    <property type="match status" value="1"/>
</dbReference>
<dbReference type="PANTHER" id="PTHR31356">
    <property type="entry name" value="THYLAKOID LUMENAL 29 KDA PROTEIN, CHLOROPLASTIC-RELATED"/>
    <property type="match status" value="1"/>
</dbReference>
<evidence type="ECO:0000313" key="7">
    <source>
        <dbReference type="EnsemblPlants" id="Kaladp0071s0237.1.v1.1"/>
    </source>
</evidence>
<dbReference type="PROSITE" id="PS00435">
    <property type="entry name" value="PEROXIDASE_1"/>
    <property type="match status" value="1"/>
</dbReference>
<dbReference type="PROSITE" id="PS50873">
    <property type="entry name" value="PEROXIDASE_4"/>
    <property type="match status" value="1"/>
</dbReference>
<dbReference type="InterPro" id="IPR019793">
    <property type="entry name" value="Peroxidases_heam-ligand_BS"/>
</dbReference>
<keyword evidence="8" id="KW-1185">Reference proteome</keyword>
<dbReference type="PRINTS" id="PR00458">
    <property type="entry name" value="PEROXIDASE"/>
</dbReference>
<dbReference type="GO" id="GO:0000302">
    <property type="term" value="P:response to reactive oxygen species"/>
    <property type="evidence" value="ECO:0007669"/>
    <property type="project" value="TreeGrafter"/>
</dbReference>
<dbReference type="Proteomes" id="UP000594263">
    <property type="component" value="Unplaced"/>
</dbReference>
<name>A0A7N1A362_KALFE</name>